<organism evidence="1 2">
    <name type="scientific">Candidatus Nealsonbacteria bacterium CG_4_10_14_0_8_um_filter_37_14</name>
    <dbReference type="NCBI Taxonomy" id="1974684"/>
    <lineage>
        <taxon>Bacteria</taxon>
        <taxon>Candidatus Nealsoniibacteriota</taxon>
    </lineage>
</organism>
<dbReference type="EMBL" id="PFLW01000009">
    <property type="protein sequence ID" value="PIY89650.1"/>
    <property type="molecule type" value="Genomic_DNA"/>
</dbReference>
<gene>
    <name evidence="1" type="ORF">COY73_00355</name>
</gene>
<evidence type="ECO:0000313" key="1">
    <source>
        <dbReference type="EMBL" id="PIY89650.1"/>
    </source>
</evidence>
<protein>
    <submittedName>
        <fullName evidence="1">Uncharacterized protein</fullName>
    </submittedName>
</protein>
<name>A0A2M7R7Y8_9BACT</name>
<sequence>MSKKDWLKKSSRSKADLFEVLIADYLAKAFKIKKDFKKEINNLTNLLKKFENGQLRTEEEQIRAKQTAIELIKFLKRENVNNVKDVEWVGRQYQTQKTLSDVDLILTNSDVIGVSLKSTRIGLGTQKNLGYRALREHLSLNIDKEIEKMWEKIRLNLGKKSGKLKLLANAARGIIKNKKRKYPVIKKIGKKYGHSVQVKSVKQSIKNFNNLGQEEKSAFVKLIFGLEEDKRRLLNTVTQKNKTSIYWNEVYNSIISGKGLLARKLKNVSYGIYSNNKLILRLQASFTNGIGISAYCQRAFLP</sequence>
<evidence type="ECO:0000313" key="2">
    <source>
        <dbReference type="Proteomes" id="UP000230767"/>
    </source>
</evidence>
<dbReference type="AlphaFoldDB" id="A0A2M7R7Y8"/>
<comment type="caution">
    <text evidence="1">The sequence shown here is derived from an EMBL/GenBank/DDBJ whole genome shotgun (WGS) entry which is preliminary data.</text>
</comment>
<reference evidence="2" key="1">
    <citation type="submission" date="2017-09" db="EMBL/GenBank/DDBJ databases">
        <title>Depth-based differentiation of microbial function through sediment-hosted aquifers and enrichment of novel symbionts in the deep terrestrial subsurface.</title>
        <authorList>
            <person name="Probst A.J."/>
            <person name="Ladd B."/>
            <person name="Jarett J.K."/>
            <person name="Geller-Mcgrath D.E."/>
            <person name="Sieber C.M.K."/>
            <person name="Emerson J.B."/>
            <person name="Anantharaman K."/>
            <person name="Thomas B.C."/>
            <person name="Malmstrom R."/>
            <person name="Stieglmeier M."/>
            <person name="Klingl A."/>
            <person name="Woyke T."/>
            <person name="Ryan C.M."/>
            <person name="Banfield J.F."/>
        </authorList>
    </citation>
    <scope>NUCLEOTIDE SEQUENCE [LARGE SCALE GENOMIC DNA]</scope>
</reference>
<proteinExistence type="predicted"/>
<accession>A0A2M7R7Y8</accession>
<dbReference type="Proteomes" id="UP000230767">
    <property type="component" value="Unassembled WGS sequence"/>
</dbReference>